<feature type="domain" description="Novel STAND NTPase 1" evidence="4">
    <location>
        <begin position="64"/>
        <end position="488"/>
    </location>
</feature>
<comment type="caution">
    <text evidence="5">The sequence shown here is derived from an EMBL/GenBank/DDBJ whole genome shotgun (WGS) entry which is preliminary data.</text>
</comment>
<dbReference type="STRING" id="58343.AQJ46_49480"/>
<dbReference type="SMART" id="SM00320">
    <property type="entry name" value="WD40"/>
    <property type="match status" value="14"/>
</dbReference>
<evidence type="ECO:0000259" key="4">
    <source>
        <dbReference type="Pfam" id="PF20703"/>
    </source>
</evidence>
<feature type="repeat" description="WD" evidence="3">
    <location>
        <begin position="1110"/>
        <end position="1150"/>
    </location>
</feature>
<dbReference type="PROSITE" id="PS50294">
    <property type="entry name" value="WD_REPEATS_REGION"/>
    <property type="match status" value="8"/>
</dbReference>
<dbReference type="PANTHER" id="PTHR22847">
    <property type="entry name" value="WD40 REPEAT PROTEIN"/>
    <property type="match status" value="1"/>
</dbReference>
<evidence type="ECO:0000313" key="6">
    <source>
        <dbReference type="Proteomes" id="UP000053669"/>
    </source>
</evidence>
<dbReference type="PROSITE" id="PS50082">
    <property type="entry name" value="WD_REPEATS_2"/>
    <property type="match status" value="10"/>
</dbReference>
<evidence type="ECO:0000256" key="1">
    <source>
        <dbReference type="ARBA" id="ARBA00022574"/>
    </source>
</evidence>
<dbReference type="CDD" id="cd00200">
    <property type="entry name" value="WD40"/>
    <property type="match status" value="2"/>
</dbReference>
<dbReference type="InterPro" id="IPR036322">
    <property type="entry name" value="WD40_repeat_dom_sf"/>
</dbReference>
<dbReference type="Pfam" id="PF00400">
    <property type="entry name" value="WD40"/>
    <property type="match status" value="11"/>
</dbReference>
<accession>A0A117QVW1</accession>
<dbReference type="Gene3D" id="3.40.50.300">
    <property type="entry name" value="P-loop containing nucleotide triphosphate hydrolases"/>
    <property type="match status" value="1"/>
</dbReference>
<sequence>MTHTGDSAEDEPQARLWAAASDQARVFQAGRDQNIAERDLHLHYEDGVHRRRQSQAGSPYARCPYPGLAPFDTGQSRWFFGRAELTAQLLFRLDERLHRGGPLAVVAPSGAGKSSLLHAGLLSGIAQGRLAGSADWPCLSFTPTSTPLDTLTAQLATALGISAQRLREAVRDGAAACTAMVREAMRSREDSAGTEGAAGRRLVVVVDQFEELFTLCKSAPEQHSFLDVLSALAACGSDGEAPVALIVYGLRSDFYTPCADFPQLRSVLQEGQVLVGPLSREGVREAILFPASAAGLEIEPGLVEVLLQDLDQPMAAGTTVRADAYPPEGAGAYEAGRLPLLAHALRMTWQARHGHILTVDGYRSTGGIPRALANTAEGLFAVLDAEAQAAVRLVFLRLIKIGDGVEDTRRRVAHTELTDGIDHAAAVIDAFTQGRLLTRGQDGVEITHEVLLRAWPRLRAWIETDRAGLLIRQDLEEDAAAWKREQCDAGRLYRGAKLDQARNWWATADHEQVSPGASAFLSAAIRQKQRATHVRRAMIALLSALALIASTAAVVAFHQRSQARIERDRAIFQRVMVEGDRVRPTQPSLAAQFDLVAYRRRVGDDNADLTSRLITDASSPQAIKLHGPSDSVNAVAFSPRGNLLACTCSDGTVRLWDLAASPHARQLKPLRIESVEVRQVRFSADGRIIAAASDDGLVRLWDVADPHHPTLVGSPLRAYLHGSVQDPDADSVAFSPSGRTLAAGSADGLWVWDITQLKNPRTLSSPPPDAKPVGDVVFSPDGNTLATRTSLENIRLWKVADRQPPHAVGKPLVQPYDKPYDEHKNGVVSLAFSPDSKTLVTADQDVRLWDVSNSARPKARPKYLTGHADSVKGIAFNKDGTVLASVGADAVVQLWNVADINDPGPHTLPLLGHNQHHTVYAVAFSPDGRYLASGSNNGDLLLWRLPSGLLPGHAGQVSSLASHPQRDVVASASWDGRVRLWDISAPAKARQIGASLSDPRDSTDGSGSTSGIDFSLVTFSRDGHLLAAGGSGTSRDGVRLWNTADLRRPKPLGTITTYSKLSDLRSLALSPDGKTLAVAESERMTLFDISRPNHPTPIGRPLIGPIDSWDEGHEDPVHALSFSPDGHLLAAVDPSSLRLWDVTKPDRPHDLKTVHAAGAGLTNLRFLPHGRTVVTSDFDGSMHLWDVSKPSRPTRIGKPLTGHEGGVHSIAVARDGRLLASAGDDQKIRLWDLSSFTRPKPLGQALTGHPRTITSLALSSSGHVLISSGGEGTTRLWPLAADDAVRQLCQTTGNTLTRAEWERHLPGLPYRTNCP</sequence>
<evidence type="ECO:0000256" key="2">
    <source>
        <dbReference type="ARBA" id="ARBA00022737"/>
    </source>
</evidence>
<dbReference type="PRINTS" id="PR00320">
    <property type="entry name" value="GPROTEINBRPT"/>
</dbReference>
<feature type="repeat" description="WD" evidence="3">
    <location>
        <begin position="1246"/>
        <end position="1287"/>
    </location>
</feature>
<evidence type="ECO:0000313" key="5">
    <source>
        <dbReference type="EMBL" id="KUN55478.1"/>
    </source>
</evidence>
<organism evidence="5 6">
    <name type="scientific">Streptomyces canus</name>
    <dbReference type="NCBI Taxonomy" id="58343"/>
    <lineage>
        <taxon>Bacteria</taxon>
        <taxon>Bacillati</taxon>
        <taxon>Actinomycetota</taxon>
        <taxon>Actinomycetes</taxon>
        <taxon>Kitasatosporales</taxon>
        <taxon>Streptomycetaceae</taxon>
        <taxon>Streptomyces</taxon>
        <taxon>Streptomyces aurantiacus group</taxon>
    </lineage>
</organism>
<feature type="repeat" description="WD" evidence="3">
    <location>
        <begin position="912"/>
        <end position="948"/>
    </location>
</feature>
<dbReference type="InterPro" id="IPR049052">
    <property type="entry name" value="nSTAND1"/>
</dbReference>
<dbReference type="PROSITE" id="PS00678">
    <property type="entry name" value="WD_REPEATS_1"/>
    <property type="match status" value="5"/>
</dbReference>
<feature type="repeat" description="WD" evidence="3">
    <location>
        <begin position="1154"/>
        <end position="1195"/>
    </location>
</feature>
<dbReference type="InterPro" id="IPR001680">
    <property type="entry name" value="WD40_rpt"/>
</dbReference>
<dbReference type="EMBL" id="LMWU01000081">
    <property type="protein sequence ID" value="KUN55478.1"/>
    <property type="molecule type" value="Genomic_DNA"/>
</dbReference>
<dbReference type="InterPro" id="IPR015943">
    <property type="entry name" value="WD40/YVTN_repeat-like_dom_sf"/>
</dbReference>
<keyword evidence="2" id="KW-0677">Repeat</keyword>
<feature type="repeat" description="WD" evidence="3">
    <location>
        <begin position="820"/>
        <end position="859"/>
    </location>
</feature>
<protein>
    <recommendedName>
        <fullName evidence="4">Novel STAND NTPase 1 domain-containing protein</fullName>
    </recommendedName>
</protein>
<feature type="repeat" description="WD" evidence="3">
    <location>
        <begin position="950"/>
        <end position="991"/>
    </location>
</feature>
<feature type="repeat" description="WD" evidence="3">
    <location>
        <begin position="670"/>
        <end position="703"/>
    </location>
</feature>
<reference evidence="5 6" key="1">
    <citation type="submission" date="2015-10" db="EMBL/GenBank/DDBJ databases">
        <title>Draft genome sequence of Streptomyces canus DSM 40017, type strain for the species Streptomyces canus.</title>
        <authorList>
            <person name="Ruckert C."/>
            <person name="Winkler A."/>
            <person name="Kalinowski J."/>
            <person name="Kampfer P."/>
            <person name="Glaeser S."/>
        </authorList>
    </citation>
    <scope>NUCLEOTIDE SEQUENCE [LARGE SCALE GENOMIC DNA]</scope>
    <source>
        <strain evidence="5 6">DSM 40017</strain>
    </source>
</reference>
<dbReference type="Gene3D" id="2.130.10.10">
    <property type="entry name" value="YVTN repeat-like/Quinoprotein amine dehydrogenase"/>
    <property type="match status" value="5"/>
</dbReference>
<dbReference type="PANTHER" id="PTHR22847:SF637">
    <property type="entry name" value="WD REPEAT DOMAIN 5B"/>
    <property type="match status" value="1"/>
</dbReference>
<feature type="repeat" description="WD" evidence="3">
    <location>
        <begin position="625"/>
        <end position="666"/>
    </location>
</feature>
<feature type="repeat" description="WD" evidence="3">
    <location>
        <begin position="1200"/>
        <end position="1235"/>
    </location>
</feature>
<name>A0A117QVW1_9ACTN</name>
<dbReference type="InterPro" id="IPR020472">
    <property type="entry name" value="WD40_PAC1"/>
</dbReference>
<keyword evidence="1 3" id="KW-0853">WD repeat</keyword>
<dbReference type="SUPFAM" id="SSF50978">
    <property type="entry name" value="WD40 repeat-like"/>
    <property type="match status" value="2"/>
</dbReference>
<proteinExistence type="predicted"/>
<feature type="repeat" description="WD" evidence="3">
    <location>
        <begin position="864"/>
        <end position="897"/>
    </location>
</feature>
<evidence type="ECO:0000256" key="3">
    <source>
        <dbReference type="PROSITE-ProRule" id="PRU00221"/>
    </source>
</evidence>
<dbReference type="InterPro" id="IPR019775">
    <property type="entry name" value="WD40_repeat_CS"/>
</dbReference>
<gene>
    <name evidence="5" type="ORF">AQJ46_49480</name>
</gene>
<dbReference type="RefSeq" id="WP_059211935.1">
    <property type="nucleotide sequence ID" value="NZ_KQ948689.1"/>
</dbReference>
<dbReference type="Proteomes" id="UP000053669">
    <property type="component" value="Unassembled WGS sequence"/>
</dbReference>
<dbReference type="SUPFAM" id="SSF52540">
    <property type="entry name" value="P-loop containing nucleoside triphosphate hydrolases"/>
    <property type="match status" value="1"/>
</dbReference>
<dbReference type="Pfam" id="PF20703">
    <property type="entry name" value="nSTAND1"/>
    <property type="match status" value="1"/>
</dbReference>
<dbReference type="InterPro" id="IPR027417">
    <property type="entry name" value="P-loop_NTPase"/>
</dbReference>